<evidence type="ECO:0000313" key="3">
    <source>
        <dbReference type="EMBL" id="AKF04891.1"/>
    </source>
</evidence>
<accession>A0A0F6YGN1</accession>
<keyword evidence="1" id="KW-0812">Transmembrane</keyword>
<keyword evidence="1" id="KW-1133">Transmembrane helix</keyword>
<dbReference type="Pfam" id="PF12146">
    <property type="entry name" value="Hydrolase_4"/>
    <property type="match status" value="1"/>
</dbReference>
<dbReference type="Gene3D" id="3.40.50.1820">
    <property type="entry name" value="alpha/beta hydrolase"/>
    <property type="match status" value="1"/>
</dbReference>
<reference evidence="3 4" key="1">
    <citation type="submission" date="2015-03" db="EMBL/GenBank/DDBJ databases">
        <title>Genome assembly of Sandaracinus amylolyticus DSM 53668.</title>
        <authorList>
            <person name="Sharma G."/>
            <person name="Subramanian S."/>
        </authorList>
    </citation>
    <scope>NUCLEOTIDE SEQUENCE [LARGE SCALE GENOMIC DNA]</scope>
    <source>
        <strain evidence="3 4">DSM 53668</strain>
    </source>
</reference>
<gene>
    <name evidence="3" type="ORF">DB32_002040</name>
</gene>
<dbReference type="AlphaFoldDB" id="A0A0F6YGN1"/>
<name>A0A0F6YGN1_9BACT</name>
<sequence>MARAGSRVHEQRRLCEMRSFLLRLVRGLAIGAIVVALMIFGFATRLQRALLFHPDAAPTNEAIAARVPGLERWWHDSDEGPVEAWFIPGDGVSAESPGPLVIYAHGNAEVIDPLPLWLTHYRRMGVSVLLPEYRGYGRSAGTPSERAIREDLVAFHDRAIARPDVDRSRVVLHGVSLGGGAVAQLARERSPAAIILQSTFTSVSEVAWELYRAPAFLISDPFDTIRSLRGTRAPVLLFHGRHDTVIPFAHGQRLQRALPGSVLVACDAGHNDLPPVDLDYWGEIRAFLERHDVLR</sequence>
<evidence type="ECO:0000313" key="4">
    <source>
        <dbReference type="Proteomes" id="UP000034883"/>
    </source>
</evidence>
<feature type="domain" description="Serine aminopeptidase S33" evidence="2">
    <location>
        <begin position="99"/>
        <end position="205"/>
    </location>
</feature>
<dbReference type="KEGG" id="samy:DB32_002040"/>
<proteinExistence type="predicted"/>
<dbReference type="OrthoDB" id="9777090at2"/>
<dbReference type="InterPro" id="IPR022742">
    <property type="entry name" value="Hydrolase_4"/>
</dbReference>
<evidence type="ECO:0000256" key="1">
    <source>
        <dbReference type="SAM" id="Phobius"/>
    </source>
</evidence>
<dbReference type="SUPFAM" id="SSF53474">
    <property type="entry name" value="alpha/beta-Hydrolases"/>
    <property type="match status" value="1"/>
</dbReference>
<evidence type="ECO:0000259" key="2">
    <source>
        <dbReference type="Pfam" id="PF12146"/>
    </source>
</evidence>
<organism evidence="3 4">
    <name type="scientific">Sandaracinus amylolyticus</name>
    <dbReference type="NCBI Taxonomy" id="927083"/>
    <lineage>
        <taxon>Bacteria</taxon>
        <taxon>Pseudomonadati</taxon>
        <taxon>Myxococcota</taxon>
        <taxon>Polyangia</taxon>
        <taxon>Polyangiales</taxon>
        <taxon>Sandaracinaceae</taxon>
        <taxon>Sandaracinus</taxon>
    </lineage>
</organism>
<dbReference type="EMBL" id="CP011125">
    <property type="protein sequence ID" value="AKF04891.1"/>
    <property type="molecule type" value="Genomic_DNA"/>
</dbReference>
<keyword evidence="1" id="KW-0472">Membrane</keyword>
<dbReference type="InterPro" id="IPR029058">
    <property type="entry name" value="AB_hydrolase_fold"/>
</dbReference>
<dbReference type="PANTHER" id="PTHR12277">
    <property type="entry name" value="ALPHA/BETA HYDROLASE DOMAIN-CONTAINING PROTEIN"/>
    <property type="match status" value="1"/>
</dbReference>
<dbReference type="PANTHER" id="PTHR12277:SF79">
    <property type="entry name" value="XAA-PRO DIPEPTIDYL-PEPTIDASE-RELATED"/>
    <property type="match status" value="1"/>
</dbReference>
<dbReference type="STRING" id="927083.DB32_002040"/>
<dbReference type="Proteomes" id="UP000034883">
    <property type="component" value="Chromosome"/>
</dbReference>
<feature type="transmembrane region" description="Helical" evidence="1">
    <location>
        <begin position="20"/>
        <end position="43"/>
    </location>
</feature>
<keyword evidence="4" id="KW-1185">Reference proteome</keyword>
<protein>
    <recommendedName>
        <fullName evidence="2">Serine aminopeptidase S33 domain-containing protein</fullName>
    </recommendedName>
</protein>